<accession>A0A382F088</accession>
<dbReference type="Pfam" id="PF02899">
    <property type="entry name" value="Phage_int_SAM_1"/>
    <property type="match status" value="1"/>
</dbReference>
<dbReference type="InterPro" id="IPR011010">
    <property type="entry name" value="DNA_brk_join_enz"/>
</dbReference>
<dbReference type="InterPro" id="IPR044068">
    <property type="entry name" value="CB"/>
</dbReference>
<keyword evidence="2" id="KW-0238">DNA-binding</keyword>
<evidence type="ECO:0000256" key="2">
    <source>
        <dbReference type="ARBA" id="ARBA00023125"/>
    </source>
</evidence>
<evidence type="ECO:0000313" key="6">
    <source>
        <dbReference type="EMBL" id="SVB56360.1"/>
    </source>
</evidence>
<dbReference type="EMBL" id="UINC01047279">
    <property type="protein sequence ID" value="SVB56360.1"/>
    <property type="molecule type" value="Genomic_DNA"/>
</dbReference>
<dbReference type="Pfam" id="PF00589">
    <property type="entry name" value="Phage_integrase"/>
    <property type="match status" value="1"/>
</dbReference>
<sequence>MNQKNKKLSNKSTEIIDLFLDTLWMERGLSKNTLSAYRSDLCKFLLWLEGENIEVDQARSNNILTYLALPGKKSTRTIARSLSSLRRLYEYLYREGRIKINPVDNVDAPRLGRNLPKSLTENEVESLLEAPNVKQALGLRDKCMLEVLYATGLRVSELVALTLHQINLRQGVIRVTGKGNKERLVPFGEIATQWLDKYLSSTRGEIIKDKFVTDVLFPSIRGKAMTRQTFWYMIKRYTVSAGIKKSISPHILRHAFATHLINHGADLRVVQMLL</sequence>
<evidence type="ECO:0000259" key="4">
    <source>
        <dbReference type="PROSITE" id="PS51898"/>
    </source>
</evidence>
<reference evidence="6" key="1">
    <citation type="submission" date="2018-05" db="EMBL/GenBank/DDBJ databases">
        <authorList>
            <person name="Lanie J.A."/>
            <person name="Ng W.-L."/>
            <person name="Kazmierczak K.M."/>
            <person name="Andrzejewski T.M."/>
            <person name="Davidsen T.M."/>
            <person name="Wayne K.J."/>
            <person name="Tettelin H."/>
            <person name="Glass J.I."/>
            <person name="Rusch D."/>
            <person name="Podicherti R."/>
            <person name="Tsui H.-C.T."/>
            <person name="Winkler M.E."/>
        </authorList>
    </citation>
    <scope>NUCLEOTIDE SEQUENCE</scope>
</reference>
<evidence type="ECO:0000256" key="1">
    <source>
        <dbReference type="ARBA" id="ARBA00022908"/>
    </source>
</evidence>
<dbReference type="GO" id="GO:0015074">
    <property type="term" value="P:DNA integration"/>
    <property type="evidence" value="ECO:0007669"/>
    <property type="project" value="UniProtKB-KW"/>
</dbReference>
<dbReference type="InterPro" id="IPR004107">
    <property type="entry name" value="Integrase_SAM-like_N"/>
</dbReference>
<dbReference type="InterPro" id="IPR010998">
    <property type="entry name" value="Integrase_recombinase_N"/>
</dbReference>
<dbReference type="GO" id="GO:0003677">
    <property type="term" value="F:DNA binding"/>
    <property type="evidence" value="ECO:0007669"/>
    <property type="project" value="UniProtKB-KW"/>
</dbReference>
<dbReference type="PROSITE" id="PS51898">
    <property type="entry name" value="TYR_RECOMBINASE"/>
    <property type="match status" value="1"/>
</dbReference>
<dbReference type="SUPFAM" id="SSF56349">
    <property type="entry name" value="DNA breaking-rejoining enzymes"/>
    <property type="match status" value="1"/>
</dbReference>
<feature type="domain" description="Tyr recombinase" evidence="4">
    <location>
        <begin position="114"/>
        <end position="274"/>
    </location>
</feature>
<dbReference type="GO" id="GO:0006310">
    <property type="term" value="P:DNA recombination"/>
    <property type="evidence" value="ECO:0007669"/>
    <property type="project" value="UniProtKB-KW"/>
</dbReference>
<dbReference type="Gene3D" id="1.10.443.10">
    <property type="entry name" value="Intergrase catalytic core"/>
    <property type="match status" value="1"/>
</dbReference>
<gene>
    <name evidence="6" type="ORF">METZ01_LOCUS209214</name>
</gene>
<protein>
    <recommendedName>
        <fullName evidence="7">Tyrosine recombinase XerD</fullName>
    </recommendedName>
</protein>
<keyword evidence="3" id="KW-0233">DNA recombination</keyword>
<dbReference type="InterPro" id="IPR013762">
    <property type="entry name" value="Integrase-like_cat_sf"/>
</dbReference>
<name>A0A382F088_9ZZZZ</name>
<dbReference type="PANTHER" id="PTHR30349">
    <property type="entry name" value="PHAGE INTEGRASE-RELATED"/>
    <property type="match status" value="1"/>
</dbReference>
<keyword evidence="1" id="KW-0229">DNA integration</keyword>
<organism evidence="6">
    <name type="scientific">marine metagenome</name>
    <dbReference type="NCBI Taxonomy" id="408172"/>
    <lineage>
        <taxon>unclassified sequences</taxon>
        <taxon>metagenomes</taxon>
        <taxon>ecological metagenomes</taxon>
    </lineage>
</organism>
<evidence type="ECO:0000256" key="3">
    <source>
        <dbReference type="ARBA" id="ARBA00023172"/>
    </source>
</evidence>
<dbReference type="CDD" id="cd00798">
    <property type="entry name" value="INT_XerDC_C"/>
    <property type="match status" value="1"/>
</dbReference>
<proteinExistence type="predicted"/>
<dbReference type="PROSITE" id="PS51900">
    <property type="entry name" value="CB"/>
    <property type="match status" value="1"/>
</dbReference>
<dbReference type="InterPro" id="IPR050090">
    <property type="entry name" value="Tyrosine_recombinase_XerCD"/>
</dbReference>
<feature type="non-terminal residue" evidence="6">
    <location>
        <position position="274"/>
    </location>
</feature>
<feature type="domain" description="Core-binding (CB)" evidence="5">
    <location>
        <begin position="10"/>
        <end position="93"/>
    </location>
</feature>
<dbReference type="NCBIfam" id="NF001399">
    <property type="entry name" value="PRK00283.1"/>
    <property type="match status" value="1"/>
</dbReference>
<dbReference type="Gene3D" id="1.10.150.130">
    <property type="match status" value="1"/>
</dbReference>
<evidence type="ECO:0008006" key="7">
    <source>
        <dbReference type="Google" id="ProtNLM"/>
    </source>
</evidence>
<dbReference type="PANTHER" id="PTHR30349:SF90">
    <property type="entry name" value="TYROSINE RECOMBINASE XERD"/>
    <property type="match status" value="1"/>
</dbReference>
<dbReference type="InterPro" id="IPR002104">
    <property type="entry name" value="Integrase_catalytic"/>
</dbReference>
<dbReference type="AlphaFoldDB" id="A0A382F088"/>
<evidence type="ECO:0000259" key="5">
    <source>
        <dbReference type="PROSITE" id="PS51900"/>
    </source>
</evidence>